<evidence type="ECO:0000256" key="1">
    <source>
        <dbReference type="SAM" id="Coils"/>
    </source>
</evidence>
<sequence length="69" mass="8206">MDEQTMKQELTELETRLAELRTQCQQLESDVQALRARKRQLIQALEGQLDLFRDHVHHSEQLLKEVRHG</sequence>
<dbReference type="EMBL" id="MAJD01000002">
    <property type="protein sequence ID" value="OBX34865.1"/>
    <property type="molecule type" value="Genomic_DNA"/>
</dbReference>
<keyword evidence="1" id="KW-0175">Coiled coil</keyword>
<evidence type="ECO:0000313" key="3">
    <source>
        <dbReference type="Proteomes" id="UP000092504"/>
    </source>
</evidence>
<gene>
    <name evidence="2" type="ORF">A8U91_03928</name>
</gene>
<comment type="caution">
    <text evidence="2">The sequence shown here is derived from an EMBL/GenBank/DDBJ whole genome shotgun (WGS) entry which is preliminary data.</text>
</comment>
<feature type="coiled-coil region" evidence="1">
    <location>
        <begin position="3"/>
        <end position="44"/>
    </location>
</feature>
<dbReference type="AlphaFoldDB" id="A0A1B8NY14"/>
<organism evidence="2 3">
    <name type="scientific">Halomonas elongata</name>
    <dbReference type="NCBI Taxonomy" id="2746"/>
    <lineage>
        <taxon>Bacteria</taxon>
        <taxon>Pseudomonadati</taxon>
        <taxon>Pseudomonadota</taxon>
        <taxon>Gammaproteobacteria</taxon>
        <taxon>Oceanospirillales</taxon>
        <taxon>Halomonadaceae</taxon>
        <taxon>Halomonas</taxon>
    </lineage>
</organism>
<dbReference type="PATRIC" id="fig|2746.7.peg.4042"/>
<accession>A0A1B8NY14</accession>
<name>A0A1B8NY14_HALEL</name>
<dbReference type="Proteomes" id="UP000092504">
    <property type="component" value="Unassembled WGS sequence"/>
</dbReference>
<proteinExistence type="predicted"/>
<protein>
    <submittedName>
        <fullName evidence="2">Uncharacterized protein</fullName>
    </submittedName>
</protein>
<reference evidence="2 3" key="1">
    <citation type="submission" date="2016-06" db="EMBL/GenBank/DDBJ databases">
        <title>Genome sequence of halotolerant plant growth promoting strain of Halomonas elongata HEK1 isolated from salterns of Rann of Kutch, Gujarat, India.</title>
        <authorList>
            <person name="Gaba S."/>
            <person name="Singh R.N."/>
            <person name="Abrol S."/>
            <person name="Kaushik R."/>
            <person name="Saxena A.K."/>
        </authorList>
    </citation>
    <scope>NUCLEOTIDE SEQUENCE [LARGE SCALE GENOMIC DNA]</scope>
    <source>
        <strain evidence="2 3">HEK1</strain>
    </source>
</reference>
<evidence type="ECO:0000313" key="2">
    <source>
        <dbReference type="EMBL" id="OBX34865.1"/>
    </source>
</evidence>